<dbReference type="InterPro" id="IPR050259">
    <property type="entry name" value="SDR"/>
</dbReference>
<name>A0A0M2P533_STACC</name>
<dbReference type="GO" id="GO:0016491">
    <property type="term" value="F:oxidoreductase activity"/>
    <property type="evidence" value="ECO:0007669"/>
    <property type="project" value="UniProtKB-KW"/>
</dbReference>
<accession>A0A0M2P533</accession>
<evidence type="ECO:0000313" key="3">
    <source>
        <dbReference type="EMBL" id="KKI65355.1"/>
    </source>
</evidence>
<comment type="similarity">
    <text evidence="1">Belongs to the short-chain dehydrogenases/reductases (SDR) family.</text>
</comment>
<dbReference type="PANTHER" id="PTHR42879">
    <property type="entry name" value="3-OXOACYL-(ACYL-CARRIER-PROTEIN) REDUCTASE"/>
    <property type="match status" value="1"/>
</dbReference>
<dbReference type="FunFam" id="3.40.50.720:FF:000173">
    <property type="entry name" value="3-oxoacyl-[acyl-carrier protein] reductase"/>
    <property type="match status" value="1"/>
</dbReference>
<reference evidence="3 4" key="1">
    <citation type="submission" date="2015-03" db="EMBL/GenBank/DDBJ databases">
        <title>Genome Assembly of Staphylococcus cohnii subsp. cohnii strain G22B2.</title>
        <authorList>
            <person name="Nair G."/>
            <person name="Kaur G."/>
            <person name="Khatri I."/>
            <person name="Singh N.K."/>
            <person name="Sathyabama S."/>
            <person name="Maurya S.K."/>
            <person name="Subramanian S."/>
            <person name="Agrewala J.N."/>
            <person name="Mayilraj S."/>
        </authorList>
    </citation>
    <scope>NUCLEOTIDE SEQUENCE [LARGE SCALE GENOMIC DNA]</scope>
    <source>
        <strain evidence="3 4">G22B2</strain>
    </source>
</reference>
<keyword evidence="2" id="KW-0560">Oxidoreductase</keyword>
<dbReference type="InterPro" id="IPR002347">
    <property type="entry name" value="SDR_fam"/>
</dbReference>
<evidence type="ECO:0000313" key="4">
    <source>
        <dbReference type="Proteomes" id="UP000034455"/>
    </source>
</evidence>
<dbReference type="Proteomes" id="UP000034455">
    <property type="component" value="Unassembled WGS sequence"/>
</dbReference>
<dbReference type="PRINTS" id="PR00080">
    <property type="entry name" value="SDRFAMILY"/>
</dbReference>
<proteinExistence type="inferred from homology"/>
<dbReference type="InterPro" id="IPR036291">
    <property type="entry name" value="NAD(P)-bd_dom_sf"/>
</dbReference>
<dbReference type="SUPFAM" id="SSF51735">
    <property type="entry name" value="NAD(P)-binding Rossmann-fold domains"/>
    <property type="match status" value="1"/>
</dbReference>
<dbReference type="PRINTS" id="PR00081">
    <property type="entry name" value="GDHRDH"/>
</dbReference>
<dbReference type="EMBL" id="LAKJ01000002">
    <property type="protein sequence ID" value="KKI65355.1"/>
    <property type="molecule type" value="Genomic_DNA"/>
</dbReference>
<organism evidence="3 4">
    <name type="scientific">Staphylococcus cohnii subsp. cohnii</name>
    <dbReference type="NCBI Taxonomy" id="74704"/>
    <lineage>
        <taxon>Bacteria</taxon>
        <taxon>Bacillati</taxon>
        <taxon>Bacillota</taxon>
        <taxon>Bacilli</taxon>
        <taxon>Bacillales</taxon>
        <taxon>Staphylococcaceae</taxon>
        <taxon>Staphylococcus</taxon>
        <taxon>Staphylococcus cohnii species complex</taxon>
    </lineage>
</organism>
<comment type="caution">
    <text evidence="3">The sequence shown here is derived from an EMBL/GenBank/DDBJ whole genome shotgun (WGS) entry which is preliminary data.</text>
</comment>
<evidence type="ECO:0000256" key="1">
    <source>
        <dbReference type="ARBA" id="ARBA00006484"/>
    </source>
</evidence>
<dbReference type="Gene3D" id="3.40.50.720">
    <property type="entry name" value="NAD(P)-binding Rossmann-like Domain"/>
    <property type="match status" value="1"/>
</dbReference>
<gene>
    <name evidence="3" type="ORF">UF66_1312</name>
</gene>
<sequence>MSINNQVAIVTGSGRGLGAAIAINLAEKGVNIVLNYLNDEKSVENVQEKIKDLGSNAIIVQADVTTIDGSQRIVNEALKSFGTVDILVNNAGPLFRPMSIEDMTWEDMSKNLNEDMGAAFNMTKAVLGTMKQNHYGRIIYIGSLSSEKPSNNVAHHGSSRAAISTFSKYVALEMSEYGITSNVVGPGMIETDRTKSQTKIIKRIAEITPAKRIAKPEDVVRAVNFFVNDDDGFYTGHYFPVSGGLHLK</sequence>
<dbReference type="PATRIC" id="fig|74704.6.peg.1347"/>
<protein>
    <submittedName>
        <fullName evidence="3">3-oxoacyl-[acyl-carrier protein] reductase</fullName>
    </submittedName>
</protein>
<evidence type="ECO:0000256" key="2">
    <source>
        <dbReference type="ARBA" id="ARBA00023002"/>
    </source>
</evidence>
<dbReference type="AlphaFoldDB" id="A0A0M2P533"/>
<dbReference type="Pfam" id="PF13561">
    <property type="entry name" value="adh_short_C2"/>
    <property type="match status" value="1"/>
</dbReference>
<dbReference type="GeneID" id="58096485"/>
<dbReference type="RefSeq" id="WP_019468996.1">
    <property type="nucleotide sequence ID" value="NZ_BKAS01000001.1"/>
</dbReference>
<dbReference type="CDD" id="cd05233">
    <property type="entry name" value="SDR_c"/>
    <property type="match status" value="1"/>
</dbReference>